<sequence>MRPLDCVVVVASASALAPPPPCQETHLPASPSNPTLYNKLDGHRNQRLRNRTMLPHRCAHRLEDKQTAIGRIGSRKLTKFFGEKFLIKFDPRTTMD</sequence>
<evidence type="ECO:0000313" key="2">
    <source>
        <dbReference type="EMBL" id="TQL77690.1"/>
    </source>
</evidence>
<dbReference type="InParanoid" id="A0A543AYU0"/>
<dbReference type="EMBL" id="VFOW01000001">
    <property type="protein sequence ID" value="TQL77690.1"/>
    <property type="molecule type" value="Genomic_DNA"/>
</dbReference>
<proteinExistence type="predicted"/>
<name>A0A543AYU0_9ACTN</name>
<accession>A0A543AYU0</accession>
<keyword evidence="3" id="KW-1185">Reference proteome</keyword>
<evidence type="ECO:0000256" key="1">
    <source>
        <dbReference type="SAM" id="MobiDB-lite"/>
    </source>
</evidence>
<comment type="caution">
    <text evidence="2">The sequence shown here is derived from an EMBL/GenBank/DDBJ whole genome shotgun (WGS) entry which is preliminary data.</text>
</comment>
<feature type="region of interest" description="Disordered" evidence="1">
    <location>
        <begin position="18"/>
        <end position="44"/>
    </location>
</feature>
<reference evidence="2 3" key="1">
    <citation type="submission" date="2019-06" db="EMBL/GenBank/DDBJ databases">
        <title>Sequencing the genomes of 1000 actinobacteria strains.</title>
        <authorList>
            <person name="Klenk H.-P."/>
        </authorList>
    </citation>
    <scope>NUCLEOTIDE SEQUENCE [LARGE SCALE GENOMIC DNA]</scope>
    <source>
        <strain evidence="2 3">DSM 45928</strain>
    </source>
</reference>
<protein>
    <submittedName>
        <fullName evidence="2">Uncharacterized protein</fullName>
    </submittedName>
</protein>
<organism evidence="2 3">
    <name type="scientific">Stackebrandtia endophytica</name>
    <dbReference type="NCBI Taxonomy" id="1496996"/>
    <lineage>
        <taxon>Bacteria</taxon>
        <taxon>Bacillati</taxon>
        <taxon>Actinomycetota</taxon>
        <taxon>Actinomycetes</taxon>
        <taxon>Glycomycetales</taxon>
        <taxon>Glycomycetaceae</taxon>
        <taxon>Stackebrandtia</taxon>
    </lineage>
</organism>
<dbReference type="AlphaFoldDB" id="A0A543AYU0"/>
<evidence type="ECO:0000313" key="3">
    <source>
        <dbReference type="Proteomes" id="UP000317043"/>
    </source>
</evidence>
<dbReference type="Proteomes" id="UP000317043">
    <property type="component" value="Unassembled WGS sequence"/>
</dbReference>
<gene>
    <name evidence="2" type="ORF">FB566_3252</name>
</gene>